<dbReference type="Proteomes" id="UP000249614">
    <property type="component" value="Unassembled WGS sequence"/>
</dbReference>
<dbReference type="CDD" id="cd00293">
    <property type="entry name" value="USP-like"/>
    <property type="match status" value="1"/>
</dbReference>
<gene>
    <name evidence="4" type="ORF">A7X83_08440</name>
    <name evidence="3" type="ORF">U4I38_05510</name>
</gene>
<dbReference type="EMBL" id="LXXM01000175">
    <property type="protein sequence ID" value="PZS91612.1"/>
    <property type="molecule type" value="Genomic_DNA"/>
</dbReference>
<comment type="similarity">
    <text evidence="1">Belongs to the universal stress protein A family.</text>
</comment>
<dbReference type="InterPro" id="IPR006015">
    <property type="entry name" value="Universal_stress_UspA"/>
</dbReference>
<feature type="domain" description="UspA" evidence="2">
    <location>
        <begin position="1"/>
        <end position="141"/>
    </location>
</feature>
<dbReference type="PRINTS" id="PR01438">
    <property type="entry name" value="UNVRSLSTRESS"/>
</dbReference>
<evidence type="ECO:0000259" key="2">
    <source>
        <dbReference type="Pfam" id="PF00582"/>
    </source>
</evidence>
<organism evidence="4 5">
    <name type="scientific">Stenotrophomonas maltophilia</name>
    <name type="common">Pseudomonas maltophilia</name>
    <name type="synonym">Xanthomonas maltophilia</name>
    <dbReference type="NCBI Taxonomy" id="40324"/>
    <lineage>
        <taxon>Bacteria</taxon>
        <taxon>Pseudomonadati</taxon>
        <taxon>Pseudomonadota</taxon>
        <taxon>Gammaproteobacteria</taxon>
        <taxon>Lysobacterales</taxon>
        <taxon>Lysobacteraceae</taxon>
        <taxon>Stenotrophomonas</taxon>
        <taxon>Stenotrophomonas maltophilia group</taxon>
    </lineage>
</organism>
<reference evidence="4 5" key="1">
    <citation type="submission" date="2016-05" db="EMBL/GenBank/DDBJ databases">
        <authorList>
            <person name="Lavstsen T."/>
            <person name="Jespersen J.S."/>
        </authorList>
    </citation>
    <scope>NUCLEOTIDE SEQUENCE [LARGE SCALE GENOMIC DNA]</scope>
    <source>
        <strain evidence="4 5">SM-5815</strain>
    </source>
</reference>
<dbReference type="EMBL" id="JAXRVB010000004">
    <property type="protein sequence ID" value="MDZ5763928.1"/>
    <property type="molecule type" value="Genomic_DNA"/>
</dbReference>
<dbReference type="PANTHER" id="PTHR31964:SF113">
    <property type="entry name" value="USPA DOMAIN-CONTAINING PROTEIN"/>
    <property type="match status" value="1"/>
</dbReference>
<dbReference type="InterPro" id="IPR014729">
    <property type="entry name" value="Rossmann-like_a/b/a_fold"/>
</dbReference>
<evidence type="ECO:0000313" key="3">
    <source>
        <dbReference type="EMBL" id="MDZ5763928.1"/>
    </source>
</evidence>
<evidence type="ECO:0000256" key="1">
    <source>
        <dbReference type="ARBA" id="ARBA00008791"/>
    </source>
</evidence>
<reference evidence="3" key="2">
    <citation type="submission" date="2023-12" db="EMBL/GenBank/DDBJ databases">
        <title>'Antibacterial potential of Stenotrophomonas maltophilia cystic fibrosis isolates' (manuscript under preparation).</title>
        <authorList>
            <person name="Crisan C.V."/>
            <person name="Pettis M."/>
            <person name="Goldberg J.B."/>
        </authorList>
    </citation>
    <scope>NUCLEOTIDE SEQUENCE</scope>
    <source>
        <strain evidence="3">CCV129</strain>
    </source>
</reference>
<dbReference type="SUPFAM" id="SSF52402">
    <property type="entry name" value="Adenine nucleotide alpha hydrolases-like"/>
    <property type="match status" value="1"/>
</dbReference>
<evidence type="ECO:0000313" key="5">
    <source>
        <dbReference type="Proteomes" id="UP000249614"/>
    </source>
</evidence>
<protein>
    <submittedName>
        <fullName evidence="4">Universal stress protein</fullName>
    </submittedName>
</protein>
<dbReference type="RefSeq" id="WP_043400104.1">
    <property type="nucleotide sequence ID" value="NZ_CP037858.1"/>
</dbReference>
<dbReference type="AlphaFoldDB" id="A0A0K2J228"/>
<dbReference type="Proteomes" id="UP001288387">
    <property type="component" value="Unassembled WGS sequence"/>
</dbReference>
<comment type="caution">
    <text evidence="4">The sequence shown here is derived from an EMBL/GenBank/DDBJ whole genome shotgun (WGS) entry which is preliminary data.</text>
</comment>
<dbReference type="Pfam" id="PF00582">
    <property type="entry name" value="Usp"/>
    <property type="match status" value="1"/>
</dbReference>
<name>A0A0K2J228_STEMA</name>
<dbReference type="PANTHER" id="PTHR31964">
    <property type="entry name" value="ADENINE NUCLEOTIDE ALPHA HYDROLASES-LIKE SUPERFAMILY PROTEIN"/>
    <property type="match status" value="1"/>
</dbReference>
<sequence length="148" mass="16166">MFNTLLVALDGGPQHARVLDLAAAIAGPRSRLHLLCVLDPEFALAADASEADRIEYPEAARQRSRAEAVLAEALAELRERGVDAIAQIPSGDPGEVISDQARRLKCDLIVIGHRHLSRLERLFEPSIGQWTIDHAPCPVLVETRDPQP</sequence>
<dbReference type="InterPro" id="IPR006016">
    <property type="entry name" value="UspA"/>
</dbReference>
<dbReference type="GeneID" id="86938108"/>
<proteinExistence type="inferred from homology"/>
<evidence type="ECO:0000313" key="4">
    <source>
        <dbReference type="EMBL" id="PZS91612.1"/>
    </source>
</evidence>
<accession>A0A0K2J228</accession>
<dbReference type="Gene3D" id="3.40.50.620">
    <property type="entry name" value="HUPs"/>
    <property type="match status" value="1"/>
</dbReference>